<dbReference type="InterPro" id="IPR008929">
    <property type="entry name" value="Chondroitin_lyas"/>
</dbReference>
<dbReference type="Proteomes" id="UP000806542">
    <property type="component" value="Unassembled WGS sequence"/>
</dbReference>
<keyword evidence="3" id="KW-0574">Periplasm</keyword>
<keyword evidence="2" id="KW-0732">Signal</keyword>
<dbReference type="PANTHER" id="PTHR39210">
    <property type="entry name" value="HEPARIN-SULFATE LYASE"/>
    <property type="match status" value="1"/>
</dbReference>
<evidence type="ECO:0000313" key="6">
    <source>
        <dbReference type="EMBL" id="MBE5040339.1"/>
    </source>
</evidence>
<dbReference type="EMBL" id="JADCKB010000014">
    <property type="protein sequence ID" value="MBE5040339.1"/>
    <property type="molecule type" value="Genomic_DNA"/>
</dbReference>
<evidence type="ECO:0000256" key="3">
    <source>
        <dbReference type="ARBA" id="ARBA00022764"/>
    </source>
</evidence>
<evidence type="ECO:0000313" key="7">
    <source>
        <dbReference type="Proteomes" id="UP000806542"/>
    </source>
</evidence>
<name>A0A9D5M699_9FIRM</name>
<feature type="domain" description="Heparinase II/III-like C-terminal" evidence="5">
    <location>
        <begin position="609"/>
        <end position="703"/>
    </location>
</feature>
<dbReference type="PANTHER" id="PTHR39210:SF1">
    <property type="entry name" value="HEPARIN-SULFATE LYASE"/>
    <property type="match status" value="1"/>
</dbReference>
<evidence type="ECO:0000259" key="5">
    <source>
        <dbReference type="Pfam" id="PF07940"/>
    </source>
</evidence>
<comment type="caution">
    <text evidence="6">The sequence shown here is derived from an EMBL/GenBank/DDBJ whole genome shotgun (WGS) entry which is preliminary data.</text>
</comment>
<dbReference type="Pfam" id="PF07940">
    <property type="entry name" value="Hepar_II_III_C"/>
    <property type="match status" value="1"/>
</dbReference>
<dbReference type="Gene3D" id="2.70.98.70">
    <property type="match status" value="1"/>
</dbReference>
<evidence type="ECO:0000256" key="1">
    <source>
        <dbReference type="ARBA" id="ARBA00004418"/>
    </source>
</evidence>
<dbReference type="AlphaFoldDB" id="A0A9D5M699"/>
<dbReference type="Gene3D" id="1.50.10.100">
    <property type="entry name" value="Chondroitin AC/alginate lyase"/>
    <property type="match status" value="1"/>
</dbReference>
<evidence type="ECO:0000256" key="4">
    <source>
        <dbReference type="ARBA" id="ARBA00023239"/>
    </source>
</evidence>
<protein>
    <submittedName>
        <fullName evidence="6">Heparinase II/III family protein</fullName>
    </submittedName>
</protein>
<reference evidence="6" key="1">
    <citation type="submission" date="2020-10" db="EMBL/GenBank/DDBJ databases">
        <title>ChiBAC.</title>
        <authorList>
            <person name="Zenner C."/>
            <person name="Hitch T.C.A."/>
            <person name="Clavel T."/>
        </authorList>
    </citation>
    <scope>NUCLEOTIDE SEQUENCE</scope>
    <source>
        <strain evidence="6">DSM 107454</strain>
    </source>
</reference>
<dbReference type="InterPro" id="IPR012480">
    <property type="entry name" value="Hepar_II_III_C"/>
</dbReference>
<dbReference type="GO" id="GO:0016829">
    <property type="term" value="F:lyase activity"/>
    <property type="evidence" value="ECO:0007669"/>
    <property type="project" value="UniProtKB-KW"/>
</dbReference>
<accession>A0A9D5M699</accession>
<gene>
    <name evidence="6" type="ORF">INF28_07665</name>
</gene>
<dbReference type="SUPFAM" id="SSF48230">
    <property type="entry name" value="Chondroitin AC/alginate lyase"/>
    <property type="match status" value="1"/>
</dbReference>
<keyword evidence="4" id="KW-0456">Lyase</keyword>
<proteinExistence type="predicted"/>
<organism evidence="6 7">
    <name type="scientific">Ructibacterium gallinarum</name>
    <dbReference type="NCBI Taxonomy" id="2779355"/>
    <lineage>
        <taxon>Bacteria</taxon>
        <taxon>Bacillati</taxon>
        <taxon>Bacillota</taxon>
        <taxon>Clostridia</taxon>
        <taxon>Eubacteriales</taxon>
        <taxon>Oscillospiraceae</taxon>
        <taxon>Ructibacterium</taxon>
    </lineage>
</organism>
<evidence type="ECO:0000256" key="2">
    <source>
        <dbReference type="ARBA" id="ARBA00022729"/>
    </source>
</evidence>
<dbReference type="GO" id="GO:0042597">
    <property type="term" value="C:periplasmic space"/>
    <property type="evidence" value="ECO:0007669"/>
    <property type="project" value="UniProtKB-SubCell"/>
</dbReference>
<keyword evidence="7" id="KW-1185">Reference proteome</keyword>
<sequence length="867" mass="98269">MVVNEELRKQIEEAKELFEREEKYHSKKSNAIFAWQISKAEEVLKNGSEKEMGLALDGGSWAMLFGITGAARLYQSQRLMETAVPEEKALFGSMRNRKEDYLFFSASELAKLRGKLSHPLIQKEWKRIREIADEYSLKDTENIPIYMKAWRQLPFNFHTVSEACTAKIRFALPEGEVYLDKICLKESSTGIKQIPNTSFVNAVLVSEKRKETYGNRGRLSVENVIALHGTDEIETMESIEIKGNADYTLDLFVKQEKPLMQLLRISVLLYDLAGNCVQIADYDWNRLTHIRWDYMFERSCADAVVYLLTGEEEYAKKAAAELLYMLSDMKQTGVLYFMQYNQKPFDDGYGTVHMGRAMAGLCMIYDILRKAPGLMTEEQQKEIEKGIFFIAFYLGQCGTVNCENGGLRYFPEMEDQSSLLLGGNWTTDQFAGLGYFALTFPEHPLSPVYLENSKAVVKKHLEELTDPDGIWPESMRYHFAVLQGLLLYALVLKRNEGTDLAVNPKFKKMYQYALETQLPQYCYTDNTISHLVFGDDNLGTGKSFWHFNLASTLFRDSDPVFADRLLATWKKSGGDIAFDGLNGWLLPFILTDADSVPMDQVGGLQSQCYPHFGLAVLRSNAETERDTHVTVVCTKNCGAHGHFDLGSFSYFANGVPLSLDPGVESYWDNSLKWYRSSAAHATVQFDGQNVLNSDGGLGMVYEEEDKIRYFSTSDELDYLMLTVKNPAGDGWQIRHLILHKKSGALIVYDQIEDFRGETVWNLPLCSRETMVRKKEVIGKGHFDTDIKVQALLPESPQITVERGAVSPGALPAAYQDYVRIHGKDTDCFLVVLQPVRRDTPTVSVALKEGVLYLDKTPVKLQIIEGKN</sequence>
<comment type="subcellular location">
    <subcellularLocation>
        <location evidence="1">Periplasm</location>
    </subcellularLocation>
</comment>